<dbReference type="InterPro" id="IPR027417">
    <property type="entry name" value="P-loop_NTPase"/>
</dbReference>
<evidence type="ECO:0000256" key="1">
    <source>
        <dbReference type="ARBA" id="ARBA00004323"/>
    </source>
</evidence>
<evidence type="ECO:0000256" key="6">
    <source>
        <dbReference type="ARBA" id="ARBA00022989"/>
    </source>
</evidence>
<dbReference type="GeneTree" id="ENSGT00950000182923"/>
<name>A0A6I8NHP5_ORNAN</name>
<keyword evidence="12" id="KW-1185">Reference proteome</keyword>
<keyword evidence="4 10" id="KW-0812">Transmembrane</keyword>
<dbReference type="InterPro" id="IPR009729">
    <property type="entry name" value="Gal-3-0_sulfotransfrase"/>
</dbReference>
<comment type="similarity">
    <text evidence="2">Belongs to the galactose-3-O-sulfotransferase family.</text>
</comment>
<dbReference type="FunCoup" id="A0A6I8NHP5">
    <property type="interactions" value="106"/>
</dbReference>
<dbReference type="GO" id="GO:0001733">
    <property type="term" value="F:galactosylceramide sulfotransferase activity"/>
    <property type="evidence" value="ECO:0007669"/>
    <property type="project" value="InterPro"/>
</dbReference>
<dbReference type="SUPFAM" id="SSF52540">
    <property type="entry name" value="P-loop containing nucleoside triphosphate hydrolases"/>
    <property type="match status" value="1"/>
</dbReference>
<evidence type="ECO:0000313" key="11">
    <source>
        <dbReference type="Ensembl" id="ENSOANP00000040632.1"/>
    </source>
</evidence>
<evidence type="ECO:0000256" key="7">
    <source>
        <dbReference type="ARBA" id="ARBA00023034"/>
    </source>
</evidence>
<dbReference type="Ensembl" id="ENSOANT00000050248.1">
    <property type="protein sequence ID" value="ENSOANP00000040632.1"/>
    <property type="gene ID" value="ENSOANG00000002250.4"/>
</dbReference>
<dbReference type="InParanoid" id="A0A6I8NHP5"/>
<dbReference type="AlphaFoldDB" id="A0A6I8NHP5"/>
<dbReference type="PANTHER" id="PTHR14647:SF55">
    <property type="entry name" value="GALACTOSE-3-O-SULFOTRANSFERASE 2"/>
    <property type="match status" value="1"/>
</dbReference>
<dbReference type="Proteomes" id="UP000002279">
    <property type="component" value="Chromosome 7"/>
</dbReference>
<dbReference type="Gene3D" id="3.40.50.300">
    <property type="entry name" value="P-loop containing nucleotide triphosphate hydrolases"/>
    <property type="match status" value="1"/>
</dbReference>
<dbReference type="PANTHER" id="PTHR14647">
    <property type="entry name" value="GALACTOSE-3-O-SULFOTRANSFERASE"/>
    <property type="match status" value="1"/>
</dbReference>
<sequence length="414" mass="48642">MEISRLIRCRGIGVVMVNLGSKWRFYLCVVSLLSLAAIFLGGFQPSTVNFPVVKWKNLYTSKKSCHAKTNIMFLKTHKTASSTIMNLLYRFTEKQNLTIALPAGQSFHLGYPWLFLTKYVEGFNTEKHSYNIMCNHLRFNWPEVQKVMPHHTIYFSIIRNPISHLESSFVYYKHVVPAFENLKTLNDFLASPLSYYNESLAIRNAYAKNNMWFDFGYDNNANDTEGYIRSKIEEIEERFQLILIADYFDESMVLLKNTLCWDLDDVVYFKLNSRSQDSIQTLSRESQERVKGWCSLDWQLYRHFNKTFWRKIEATIGLKDLVREVELLRERQKELMAVCIQDEKPTNKTEIKDLKLKPFQSGEAKILGYNLKRDLDNETLATCQKMVMPELQYMAQLYTQQFPEKQPKNLGFLA</sequence>
<keyword evidence="9" id="KW-0325">Glycoprotein</keyword>
<keyword evidence="7" id="KW-0333">Golgi apparatus</keyword>
<evidence type="ECO:0000256" key="3">
    <source>
        <dbReference type="ARBA" id="ARBA00022679"/>
    </source>
</evidence>
<comment type="subcellular location">
    <subcellularLocation>
        <location evidence="1">Golgi apparatus membrane</location>
        <topology evidence="1">Single-pass type II membrane protein</topology>
    </subcellularLocation>
</comment>
<dbReference type="GO" id="GO:0000139">
    <property type="term" value="C:Golgi membrane"/>
    <property type="evidence" value="ECO:0007669"/>
    <property type="project" value="UniProtKB-SubCell"/>
</dbReference>
<protein>
    <submittedName>
        <fullName evidence="11">Galactose-3-O-sulfotransferase 2</fullName>
    </submittedName>
</protein>
<dbReference type="GO" id="GO:0050694">
    <property type="term" value="F:galactose 3-O-sulfotransferase activity"/>
    <property type="evidence" value="ECO:0000318"/>
    <property type="project" value="GO_Central"/>
</dbReference>
<dbReference type="Bgee" id="ENSOANG00000002250">
    <property type="expression patterns" value="Expressed in brain and 2 other cell types or tissues"/>
</dbReference>
<dbReference type="GO" id="GO:0009101">
    <property type="term" value="P:glycoprotein biosynthetic process"/>
    <property type="evidence" value="ECO:0000318"/>
    <property type="project" value="GO_Central"/>
</dbReference>
<reference evidence="11" key="3">
    <citation type="submission" date="2025-09" db="UniProtKB">
        <authorList>
            <consortium name="Ensembl"/>
        </authorList>
    </citation>
    <scope>IDENTIFICATION</scope>
    <source>
        <strain evidence="11">Glennie</strain>
    </source>
</reference>
<evidence type="ECO:0000256" key="9">
    <source>
        <dbReference type="ARBA" id="ARBA00023180"/>
    </source>
</evidence>
<keyword evidence="3" id="KW-0808">Transferase</keyword>
<dbReference type="GO" id="GO:0009247">
    <property type="term" value="P:glycolipid biosynthetic process"/>
    <property type="evidence" value="ECO:0007669"/>
    <property type="project" value="InterPro"/>
</dbReference>
<keyword evidence="6 10" id="KW-1133">Transmembrane helix</keyword>
<keyword evidence="8 10" id="KW-0472">Membrane</keyword>
<evidence type="ECO:0000256" key="2">
    <source>
        <dbReference type="ARBA" id="ARBA00008124"/>
    </source>
</evidence>
<reference evidence="11 12" key="1">
    <citation type="journal article" date="2008" name="Nature">
        <title>Genome analysis of the platypus reveals unique signatures of evolution.</title>
        <authorList>
            <person name="Warren W.C."/>
            <person name="Hillier L.W."/>
            <person name="Marshall Graves J.A."/>
            <person name="Birney E."/>
            <person name="Ponting C.P."/>
            <person name="Grutzner F."/>
            <person name="Belov K."/>
            <person name="Miller W."/>
            <person name="Clarke L."/>
            <person name="Chinwalla A.T."/>
            <person name="Yang S.P."/>
            <person name="Heger A."/>
            <person name="Locke D.P."/>
            <person name="Miethke P."/>
            <person name="Waters P.D."/>
            <person name="Veyrunes F."/>
            <person name="Fulton L."/>
            <person name="Fulton B."/>
            <person name="Graves T."/>
            <person name="Wallis J."/>
            <person name="Puente X.S."/>
            <person name="Lopez-Otin C."/>
            <person name="Ordonez G.R."/>
            <person name="Eichler E.E."/>
            <person name="Chen L."/>
            <person name="Cheng Z."/>
            <person name="Deakin J.E."/>
            <person name="Alsop A."/>
            <person name="Thompson K."/>
            <person name="Kirby P."/>
            <person name="Papenfuss A.T."/>
            <person name="Wakefield M.J."/>
            <person name="Olender T."/>
            <person name="Lancet D."/>
            <person name="Huttley G.A."/>
            <person name="Smit A.F."/>
            <person name="Pask A."/>
            <person name="Temple-Smith P."/>
            <person name="Batzer M.A."/>
            <person name="Walker J.A."/>
            <person name="Konkel M.K."/>
            <person name="Harris R.S."/>
            <person name="Whittington C.M."/>
            <person name="Wong E.S."/>
            <person name="Gemmell N.J."/>
            <person name="Buschiazzo E."/>
            <person name="Vargas Jentzsch I.M."/>
            <person name="Merkel A."/>
            <person name="Schmitz J."/>
            <person name="Zemann A."/>
            <person name="Churakov G."/>
            <person name="Kriegs J.O."/>
            <person name="Brosius J."/>
            <person name="Murchison E.P."/>
            <person name="Sachidanandam R."/>
            <person name="Smith C."/>
            <person name="Hannon G.J."/>
            <person name="Tsend-Ayush E."/>
            <person name="McMillan D."/>
            <person name="Attenborough R."/>
            <person name="Rens W."/>
            <person name="Ferguson-Smith M."/>
            <person name="Lefevre C.M."/>
            <person name="Sharp J.A."/>
            <person name="Nicholas K.R."/>
            <person name="Ray D.A."/>
            <person name="Kube M."/>
            <person name="Reinhardt R."/>
            <person name="Pringle T.H."/>
            <person name="Taylor J."/>
            <person name="Jones R.C."/>
            <person name="Nixon B."/>
            <person name="Dacheux J.L."/>
            <person name="Niwa H."/>
            <person name="Sekita Y."/>
            <person name="Huang X."/>
            <person name="Stark A."/>
            <person name="Kheradpour P."/>
            <person name="Kellis M."/>
            <person name="Flicek P."/>
            <person name="Chen Y."/>
            <person name="Webber C."/>
            <person name="Hardison R."/>
            <person name="Nelson J."/>
            <person name="Hallsworth-Pepin K."/>
            <person name="Delehaunty K."/>
            <person name="Markovic C."/>
            <person name="Minx P."/>
            <person name="Feng Y."/>
            <person name="Kremitzki C."/>
            <person name="Mitreva M."/>
            <person name="Glasscock J."/>
            <person name="Wylie T."/>
            <person name="Wohldmann P."/>
            <person name="Thiru P."/>
            <person name="Nhan M.N."/>
            <person name="Pohl C.S."/>
            <person name="Smith S.M."/>
            <person name="Hou S."/>
            <person name="Nefedov M."/>
            <person name="de Jong P.J."/>
            <person name="Renfree M.B."/>
            <person name="Mardis E.R."/>
            <person name="Wilson R.K."/>
        </authorList>
    </citation>
    <scope>NUCLEOTIDE SEQUENCE [LARGE SCALE GENOMIC DNA]</scope>
    <source>
        <strain evidence="11 12">Glennie</strain>
    </source>
</reference>
<reference evidence="11" key="2">
    <citation type="submission" date="2025-08" db="UniProtKB">
        <authorList>
            <consortium name="Ensembl"/>
        </authorList>
    </citation>
    <scope>IDENTIFICATION</scope>
    <source>
        <strain evidence="11">Glennie</strain>
    </source>
</reference>
<evidence type="ECO:0000256" key="4">
    <source>
        <dbReference type="ARBA" id="ARBA00022692"/>
    </source>
</evidence>
<feature type="transmembrane region" description="Helical" evidence="10">
    <location>
        <begin position="25"/>
        <end position="43"/>
    </location>
</feature>
<dbReference type="Pfam" id="PF06990">
    <property type="entry name" value="Gal-3-0_sulfotr"/>
    <property type="match status" value="1"/>
</dbReference>
<organism evidence="11 12">
    <name type="scientific">Ornithorhynchus anatinus</name>
    <name type="common">Duckbill platypus</name>
    <dbReference type="NCBI Taxonomy" id="9258"/>
    <lineage>
        <taxon>Eukaryota</taxon>
        <taxon>Metazoa</taxon>
        <taxon>Chordata</taxon>
        <taxon>Craniata</taxon>
        <taxon>Vertebrata</taxon>
        <taxon>Euteleostomi</taxon>
        <taxon>Mammalia</taxon>
        <taxon>Monotremata</taxon>
        <taxon>Ornithorhynchidae</taxon>
        <taxon>Ornithorhynchus</taxon>
    </lineage>
</organism>
<proteinExistence type="inferred from homology"/>
<evidence type="ECO:0000256" key="8">
    <source>
        <dbReference type="ARBA" id="ARBA00023136"/>
    </source>
</evidence>
<accession>A0A6I8NHP5</accession>
<evidence type="ECO:0000313" key="12">
    <source>
        <dbReference type="Proteomes" id="UP000002279"/>
    </source>
</evidence>
<evidence type="ECO:0000256" key="5">
    <source>
        <dbReference type="ARBA" id="ARBA00022968"/>
    </source>
</evidence>
<dbReference type="OMA" id="MFRFAER"/>
<keyword evidence="5" id="KW-0735">Signal-anchor</keyword>
<evidence type="ECO:0000256" key="10">
    <source>
        <dbReference type="SAM" id="Phobius"/>
    </source>
</evidence>